<evidence type="ECO:0000256" key="1">
    <source>
        <dbReference type="SAM" id="Phobius"/>
    </source>
</evidence>
<keyword evidence="3" id="KW-1185">Reference proteome</keyword>
<proteinExistence type="predicted"/>
<keyword evidence="1" id="KW-0472">Membrane</keyword>
<sequence length="75" mass="7894">MKKYVLLLVGALLALSGGVPLAERLYAHLTLWGFGVPGYGPSLIKLALALAGVAALVLATRLPGSPWRRSRPEEG</sequence>
<feature type="transmembrane region" description="Helical" evidence="1">
    <location>
        <begin position="43"/>
        <end position="62"/>
    </location>
</feature>
<dbReference type="Proteomes" id="UP001597058">
    <property type="component" value="Unassembled WGS sequence"/>
</dbReference>
<dbReference type="EMBL" id="JBHTMM010000201">
    <property type="protein sequence ID" value="MFD1313464.1"/>
    <property type="molecule type" value="Genomic_DNA"/>
</dbReference>
<organism evidence="2 3">
    <name type="scientific">Streptomyces kaempferi</name>
    <dbReference type="NCBI Taxonomy" id="333725"/>
    <lineage>
        <taxon>Bacteria</taxon>
        <taxon>Bacillati</taxon>
        <taxon>Actinomycetota</taxon>
        <taxon>Actinomycetes</taxon>
        <taxon>Kitasatosporales</taxon>
        <taxon>Streptomycetaceae</taxon>
        <taxon>Streptomyces</taxon>
    </lineage>
</organism>
<name>A0ABW3XW30_9ACTN</name>
<dbReference type="RefSeq" id="WP_266708250.1">
    <property type="nucleotide sequence ID" value="NZ_JBHSKH010000050.1"/>
</dbReference>
<protein>
    <submittedName>
        <fullName evidence="2">Uncharacterized protein</fullName>
    </submittedName>
</protein>
<evidence type="ECO:0000313" key="2">
    <source>
        <dbReference type="EMBL" id="MFD1313464.1"/>
    </source>
</evidence>
<gene>
    <name evidence="2" type="ORF">ACFQ5X_48170</name>
</gene>
<comment type="caution">
    <text evidence="2">The sequence shown here is derived from an EMBL/GenBank/DDBJ whole genome shotgun (WGS) entry which is preliminary data.</text>
</comment>
<reference evidence="3" key="1">
    <citation type="journal article" date="2019" name="Int. J. Syst. Evol. Microbiol.">
        <title>The Global Catalogue of Microorganisms (GCM) 10K type strain sequencing project: providing services to taxonomists for standard genome sequencing and annotation.</title>
        <authorList>
            <consortium name="The Broad Institute Genomics Platform"/>
            <consortium name="The Broad Institute Genome Sequencing Center for Infectious Disease"/>
            <person name="Wu L."/>
            <person name="Ma J."/>
        </authorList>
    </citation>
    <scope>NUCLEOTIDE SEQUENCE [LARGE SCALE GENOMIC DNA]</scope>
    <source>
        <strain evidence="3">CGMCC 4.7020</strain>
    </source>
</reference>
<keyword evidence="1" id="KW-1133">Transmembrane helix</keyword>
<accession>A0ABW3XW30</accession>
<keyword evidence="1" id="KW-0812">Transmembrane</keyword>
<evidence type="ECO:0000313" key="3">
    <source>
        <dbReference type="Proteomes" id="UP001597058"/>
    </source>
</evidence>